<dbReference type="EMBL" id="JALPRX010000029">
    <property type="protein sequence ID" value="MCK8784360.1"/>
    <property type="molecule type" value="Genomic_DNA"/>
</dbReference>
<reference evidence="2" key="1">
    <citation type="submission" date="2022-04" db="EMBL/GenBank/DDBJ databases">
        <title>Roseomonas acroporae sp. nov., isolated from coral Acropora digitifera.</title>
        <authorList>
            <person name="Sun H."/>
        </authorList>
    </citation>
    <scope>NUCLEOTIDE SEQUENCE</scope>
    <source>
        <strain evidence="2">NAR14</strain>
    </source>
</reference>
<dbReference type="NCBIfam" id="TIGR03357">
    <property type="entry name" value="VI_zyme"/>
    <property type="match status" value="1"/>
</dbReference>
<evidence type="ECO:0000313" key="2">
    <source>
        <dbReference type="EMBL" id="MCK8784360.1"/>
    </source>
</evidence>
<name>A0A9X1Y750_9PROT</name>
<comment type="caution">
    <text evidence="2">The sequence shown here is derived from an EMBL/GenBank/DDBJ whole genome shotgun (WGS) entry which is preliminary data.</text>
</comment>
<evidence type="ECO:0000313" key="3">
    <source>
        <dbReference type="Proteomes" id="UP001139516"/>
    </source>
</evidence>
<proteinExistence type="predicted"/>
<dbReference type="Gene3D" id="3.10.450.40">
    <property type="match status" value="1"/>
</dbReference>
<dbReference type="PANTHER" id="PTHR38595">
    <property type="entry name" value="CYTOPLASMIC PROTEIN-RELATED"/>
    <property type="match status" value="1"/>
</dbReference>
<evidence type="ECO:0000259" key="1">
    <source>
        <dbReference type="Pfam" id="PF04965"/>
    </source>
</evidence>
<gene>
    <name evidence="2" type="primary">tssE</name>
    <name evidence="2" type="ORF">M0638_08210</name>
</gene>
<sequence length="136" mass="15167">MFERRLMERIAAGHARPETRSPDPSAVLADVLAHLHSLLNARQGSVPTRPDYGMPDINDLLHQFPNSVGVLRRAIIQQIDRFEPRLRRVQARHLPDERNPLRLVFAISAELVLDERAEAVSFTTAVADSGAVFLAG</sequence>
<protein>
    <submittedName>
        <fullName evidence="2">Type VI secretion system baseplate subunit TssE</fullName>
    </submittedName>
</protein>
<dbReference type="SUPFAM" id="SSF160719">
    <property type="entry name" value="gpW/gp25-like"/>
    <property type="match status" value="1"/>
</dbReference>
<dbReference type="InterPro" id="IPR017737">
    <property type="entry name" value="TssE1-like"/>
</dbReference>
<dbReference type="Proteomes" id="UP001139516">
    <property type="component" value="Unassembled WGS sequence"/>
</dbReference>
<dbReference type="InterPro" id="IPR053176">
    <property type="entry name" value="T6SS_TssE1-like"/>
</dbReference>
<accession>A0A9X1Y750</accession>
<feature type="domain" description="IraD/Gp25-like" evidence="1">
    <location>
        <begin position="28"/>
        <end position="113"/>
    </location>
</feature>
<dbReference type="AlphaFoldDB" id="A0A9X1Y750"/>
<dbReference type="PANTHER" id="PTHR38595:SF2">
    <property type="entry name" value="TYPE VI SECRETION SYSTEM BASEPLATE SUBUNIT TSSE"/>
    <property type="match status" value="1"/>
</dbReference>
<dbReference type="RefSeq" id="WP_248666484.1">
    <property type="nucleotide sequence ID" value="NZ_JALPRX010000029.1"/>
</dbReference>
<dbReference type="InterPro" id="IPR007048">
    <property type="entry name" value="IraD/Gp25-like"/>
</dbReference>
<dbReference type="Pfam" id="PF04965">
    <property type="entry name" value="GPW_gp25"/>
    <property type="match status" value="1"/>
</dbReference>
<keyword evidence="3" id="KW-1185">Reference proteome</keyword>
<organism evidence="2 3">
    <name type="scientific">Roseomonas acroporae</name>
    <dbReference type="NCBI Taxonomy" id="2937791"/>
    <lineage>
        <taxon>Bacteria</taxon>
        <taxon>Pseudomonadati</taxon>
        <taxon>Pseudomonadota</taxon>
        <taxon>Alphaproteobacteria</taxon>
        <taxon>Acetobacterales</taxon>
        <taxon>Roseomonadaceae</taxon>
        <taxon>Roseomonas</taxon>
    </lineage>
</organism>